<organism evidence="2 3">
    <name type="scientific">Deinococcus rufus</name>
    <dbReference type="NCBI Taxonomy" id="2136097"/>
    <lineage>
        <taxon>Bacteria</taxon>
        <taxon>Thermotogati</taxon>
        <taxon>Deinococcota</taxon>
        <taxon>Deinococci</taxon>
        <taxon>Deinococcales</taxon>
        <taxon>Deinococcaceae</taxon>
        <taxon>Deinococcus</taxon>
    </lineage>
</organism>
<accession>A0ABV7Z4G4</accession>
<dbReference type="Proteomes" id="UP001595803">
    <property type="component" value="Unassembled WGS sequence"/>
</dbReference>
<reference evidence="3" key="1">
    <citation type="journal article" date="2019" name="Int. J. Syst. Evol. Microbiol.">
        <title>The Global Catalogue of Microorganisms (GCM) 10K type strain sequencing project: providing services to taxonomists for standard genome sequencing and annotation.</title>
        <authorList>
            <consortium name="The Broad Institute Genomics Platform"/>
            <consortium name="The Broad Institute Genome Sequencing Center for Infectious Disease"/>
            <person name="Wu L."/>
            <person name="Ma J."/>
        </authorList>
    </citation>
    <scope>NUCLEOTIDE SEQUENCE [LARGE SCALE GENOMIC DNA]</scope>
    <source>
        <strain evidence="3">CCTCC AB 2017081</strain>
    </source>
</reference>
<name>A0ABV7Z4G4_9DEIO</name>
<feature type="coiled-coil region" evidence="1">
    <location>
        <begin position="487"/>
        <end position="514"/>
    </location>
</feature>
<evidence type="ECO:0000313" key="3">
    <source>
        <dbReference type="Proteomes" id="UP001595803"/>
    </source>
</evidence>
<dbReference type="EMBL" id="JBHRZG010000002">
    <property type="protein sequence ID" value="MFC3831525.1"/>
    <property type="molecule type" value="Genomic_DNA"/>
</dbReference>
<gene>
    <name evidence="2" type="ORF">ACFOSB_01445</name>
</gene>
<evidence type="ECO:0000313" key="2">
    <source>
        <dbReference type="EMBL" id="MFC3831525.1"/>
    </source>
</evidence>
<dbReference type="RefSeq" id="WP_322473641.1">
    <property type="nucleotide sequence ID" value="NZ_JBHRZG010000002.1"/>
</dbReference>
<evidence type="ECO:0000256" key="1">
    <source>
        <dbReference type="SAM" id="Coils"/>
    </source>
</evidence>
<keyword evidence="3" id="KW-1185">Reference proteome</keyword>
<keyword evidence="1" id="KW-0175">Coiled coil</keyword>
<sequence>MSAPSELHRLPVQMLGDLVSPRALERILQDAADTRGVPAAGLDIPTLEDILKKEVFKRLQLTVPAPLAKRRVSEVLNELMKATQERSAVAPAVSSLQGLEDGARKFSLYFDWPETQRLRSLLVVARQEEQQGHAVAGLVQEGQDLVVQLERRLQESLVAQAQDLAEMRAAFTRVQGMGSREVRRLETLIGQIDEAQSQGTLLPAEVERARTLTFSLRKLLESSVVQTVGSGAAPPELDPEAQARVLALEQEHAAQQLMALEREFAALLGARPALHAQHQTLAGRQREGQVGAAEVEAWRAQLQDARDEVLAEQRADFAALETQLTPHTASGELAMGVRVLLDTVRQTLALGNLATDALRELRNTRDTLGDGQLDASRLAAQQELLDLERSARALPASLPELEPLIAQARARSAQGEDMDLGPLWTLLEKHMGAAAQERDAFDLRADTVIHEYAPLRHLAGETTQKLGRLVDSLRAQRKLGTMSASARARYGQTLTEAEALLAEAQAEFQAAQQVTATFGEDALSGLLGVFDLGGEGTSVPTGAAQPASAQPAPAQPPATVTDLLAGLNHVGGPAPVPAPAIPEDAWTIHAGRVTGGLNDPAATGMAALLAQADALGLHRLDMADTMSVWSARRSGTTWRLGRAEDWEALDERTGTWLDGA</sequence>
<protein>
    <submittedName>
        <fullName evidence="2">Uncharacterized protein</fullName>
    </submittedName>
</protein>
<proteinExistence type="predicted"/>
<comment type="caution">
    <text evidence="2">The sequence shown here is derived from an EMBL/GenBank/DDBJ whole genome shotgun (WGS) entry which is preliminary data.</text>
</comment>